<evidence type="ECO:0000313" key="2">
    <source>
        <dbReference type="EMBL" id="KAJ4454444.1"/>
    </source>
</evidence>
<proteinExistence type="predicted"/>
<feature type="compositionally biased region" description="Low complexity" evidence="1">
    <location>
        <begin position="153"/>
        <end position="168"/>
    </location>
</feature>
<comment type="caution">
    <text evidence="2">The sequence shown here is derived from an EMBL/GenBank/DDBJ whole genome shotgun (WGS) entry which is preliminary data.</text>
</comment>
<protein>
    <submittedName>
        <fullName evidence="2">Uncharacterized protein</fullName>
    </submittedName>
</protein>
<feature type="region of interest" description="Disordered" evidence="1">
    <location>
        <begin position="151"/>
        <end position="174"/>
    </location>
</feature>
<evidence type="ECO:0000256" key="1">
    <source>
        <dbReference type="SAM" id="MobiDB-lite"/>
    </source>
</evidence>
<keyword evidence="3" id="KW-1185">Reference proteome</keyword>
<accession>A0ABQ8UAV0</accession>
<gene>
    <name evidence="2" type="ORF">PAPYR_10863</name>
</gene>
<evidence type="ECO:0000313" key="3">
    <source>
        <dbReference type="Proteomes" id="UP001141327"/>
    </source>
</evidence>
<reference evidence="2" key="1">
    <citation type="journal article" date="2022" name="bioRxiv">
        <title>Genomics of Preaxostyla Flagellates Illuminates Evolutionary Transitions and the Path Towards Mitochondrial Loss.</title>
        <authorList>
            <person name="Novak L.V.F."/>
            <person name="Treitli S.C."/>
            <person name="Pyrih J."/>
            <person name="Halakuc P."/>
            <person name="Pipaliya S.V."/>
            <person name="Vacek V."/>
            <person name="Brzon O."/>
            <person name="Soukal P."/>
            <person name="Eme L."/>
            <person name="Dacks J.B."/>
            <person name="Karnkowska A."/>
            <person name="Elias M."/>
            <person name="Hampl V."/>
        </authorList>
    </citation>
    <scope>NUCLEOTIDE SEQUENCE</scope>
    <source>
        <strain evidence="2">RCP-MX</strain>
    </source>
</reference>
<organism evidence="2 3">
    <name type="scientific">Paratrimastix pyriformis</name>
    <dbReference type="NCBI Taxonomy" id="342808"/>
    <lineage>
        <taxon>Eukaryota</taxon>
        <taxon>Metamonada</taxon>
        <taxon>Preaxostyla</taxon>
        <taxon>Paratrimastigidae</taxon>
        <taxon>Paratrimastix</taxon>
    </lineage>
</organism>
<name>A0ABQ8UAV0_9EUKA</name>
<dbReference type="Proteomes" id="UP001141327">
    <property type="component" value="Unassembled WGS sequence"/>
</dbReference>
<sequence>MAEAIMLVLTADGARKRRIPFATSAGWEALRSKVVREFDAAAIAEISYSIDDEVFAIAGDDSLRGYLQEKPLPPLKVTLLSKDLVCYIATFPNGNLILIFPQPVIHHDHPCAFTTGCDFADSNSSHNKHGSQWSHNIATYTNIGITATRRCDGNNPGSSPTNTTTVTTIAHPCR</sequence>
<dbReference type="EMBL" id="JAPMOS010000157">
    <property type="protein sequence ID" value="KAJ4454444.1"/>
    <property type="molecule type" value="Genomic_DNA"/>
</dbReference>